<reference evidence="1" key="1">
    <citation type="submission" date="2016-07" db="EMBL/GenBank/DDBJ databases">
        <authorList>
            <person name="Bretaudeau A."/>
        </authorList>
    </citation>
    <scope>NUCLEOTIDE SEQUENCE</scope>
    <source>
        <strain evidence="1">Rice</strain>
        <tissue evidence="1">Whole body</tissue>
    </source>
</reference>
<sequence length="200" mass="22234">MSGSLRISNVAVSWRRRRRVGGIPSNDFSLGEAGGSVRLLVTKHHPFLLLSFEPDPRKRFSVCPVVPTTEKKKLMTVDVVKWFLRHSLVYEQKENEILSTAGPQQSTWPSLDMKDYHNNALGNGESCRLPSGFTGAPARKAGVRTGWCLVKGLFIMSSVRSRGYVAQPSLNRNSGITKGQKDTKISTTHLIKNDKQTLIL</sequence>
<dbReference type="AlphaFoldDB" id="A0A2H1WF90"/>
<organism evidence="1">
    <name type="scientific">Spodoptera frugiperda</name>
    <name type="common">Fall armyworm</name>
    <dbReference type="NCBI Taxonomy" id="7108"/>
    <lineage>
        <taxon>Eukaryota</taxon>
        <taxon>Metazoa</taxon>
        <taxon>Ecdysozoa</taxon>
        <taxon>Arthropoda</taxon>
        <taxon>Hexapoda</taxon>
        <taxon>Insecta</taxon>
        <taxon>Pterygota</taxon>
        <taxon>Neoptera</taxon>
        <taxon>Endopterygota</taxon>
        <taxon>Lepidoptera</taxon>
        <taxon>Glossata</taxon>
        <taxon>Ditrysia</taxon>
        <taxon>Noctuoidea</taxon>
        <taxon>Noctuidae</taxon>
        <taxon>Amphipyrinae</taxon>
        <taxon>Spodoptera</taxon>
    </lineage>
</organism>
<evidence type="ECO:0000313" key="1">
    <source>
        <dbReference type="EMBL" id="SOQ51733.1"/>
    </source>
</evidence>
<dbReference type="EMBL" id="ODYU01008281">
    <property type="protein sequence ID" value="SOQ51733.1"/>
    <property type="molecule type" value="Genomic_DNA"/>
</dbReference>
<name>A0A2H1WF90_SPOFR</name>
<proteinExistence type="predicted"/>
<gene>
    <name evidence="1" type="ORF">SFRICE_014348</name>
</gene>
<accession>A0A2H1WF90</accession>
<protein>
    <submittedName>
        <fullName evidence="1">SFRICE_014348</fullName>
    </submittedName>
</protein>